<comment type="cofactor">
    <cofactor evidence="1">
        <name>Zn(2+)</name>
        <dbReference type="ChEBI" id="CHEBI:29105"/>
    </cofactor>
</comment>
<gene>
    <name evidence="8" type="ORF">PMAA_090740</name>
</gene>
<evidence type="ECO:0000256" key="2">
    <source>
        <dbReference type="ARBA" id="ARBA00007581"/>
    </source>
</evidence>
<dbReference type="PANTHER" id="PTHR30096:SF0">
    <property type="entry name" value="4,5-DOPA DIOXYGENASE EXTRADIOL-LIKE PROTEIN"/>
    <property type="match status" value="1"/>
</dbReference>
<feature type="domain" description="Extradiol ring-cleavage dioxygenase class III enzyme subunit B" evidence="7">
    <location>
        <begin position="52"/>
        <end position="306"/>
    </location>
</feature>
<evidence type="ECO:0000256" key="6">
    <source>
        <dbReference type="SAM" id="Phobius"/>
    </source>
</evidence>
<dbReference type="Pfam" id="PF02900">
    <property type="entry name" value="LigB"/>
    <property type="match status" value="1"/>
</dbReference>
<dbReference type="GO" id="GO:0008270">
    <property type="term" value="F:zinc ion binding"/>
    <property type="evidence" value="ECO:0007669"/>
    <property type="project" value="InterPro"/>
</dbReference>
<keyword evidence="8" id="KW-0223">Dioxygenase</keyword>
<dbReference type="CDD" id="cd07363">
    <property type="entry name" value="45_DOPA_Dioxygenase"/>
    <property type="match status" value="1"/>
</dbReference>
<dbReference type="Proteomes" id="UP000001294">
    <property type="component" value="Unassembled WGS sequence"/>
</dbReference>
<dbReference type="SUPFAM" id="SSF53213">
    <property type="entry name" value="LigB-like"/>
    <property type="match status" value="1"/>
</dbReference>
<keyword evidence="3" id="KW-0479">Metal-binding</keyword>
<keyword evidence="4" id="KW-0862">Zinc</keyword>
<dbReference type="GO" id="GO:0008198">
    <property type="term" value="F:ferrous iron binding"/>
    <property type="evidence" value="ECO:0007669"/>
    <property type="project" value="InterPro"/>
</dbReference>
<dbReference type="AlphaFoldDB" id="B6QJD0"/>
<comment type="similarity">
    <text evidence="2">Belongs to the DODA-type extradiol aromatic ring-opening dioxygenase family.</text>
</comment>
<dbReference type="VEuPathDB" id="FungiDB:PMAA_090740"/>
<evidence type="ECO:0000256" key="1">
    <source>
        <dbReference type="ARBA" id="ARBA00001947"/>
    </source>
</evidence>
<dbReference type="EMBL" id="DS995902">
    <property type="protein sequence ID" value="EEA22445.1"/>
    <property type="molecule type" value="Genomic_DNA"/>
</dbReference>
<keyword evidence="6" id="KW-0472">Membrane</keyword>
<dbReference type="PANTHER" id="PTHR30096">
    <property type="entry name" value="4,5-DOPA DIOXYGENASE EXTRADIOL-LIKE PROTEIN"/>
    <property type="match status" value="1"/>
</dbReference>
<evidence type="ECO:0000256" key="5">
    <source>
        <dbReference type="ARBA" id="ARBA00023002"/>
    </source>
</evidence>
<keyword evidence="6" id="KW-0812">Transmembrane</keyword>
<dbReference type="InterPro" id="IPR014436">
    <property type="entry name" value="Extradiol_dOase_DODA"/>
</dbReference>
<reference evidence="9" key="1">
    <citation type="journal article" date="2015" name="Genome Announc.">
        <title>Genome sequence of the AIDS-associated pathogen Penicillium marneffei (ATCC18224) and its near taxonomic relative Talaromyces stipitatus (ATCC10500).</title>
        <authorList>
            <person name="Nierman W.C."/>
            <person name="Fedorova-Abrams N.D."/>
            <person name="Andrianopoulos A."/>
        </authorList>
    </citation>
    <scope>NUCLEOTIDE SEQUENCE [LARGE SCALE GENOMIC DNA]</scope>
    <source>
        <strain evidence="9">ATCC 18224 / CBS 334.59 / QM 7333</strain>
    </source>
</reference>
<organism evidence="8 9">
    <name type="scientific">Talaromyces marneffei (strain ATCC 18224 / CBS 334.59 / QM 7333)</name>
    <name type="common">Penicillium marneffei</name>
    <dbReference type="NCBI Taxonomy" id="441960"/>
    <lineage>
        <taxon>Eukaryota</taxon>
        <taxon>Fungi</taxon>
        <taxon>Dikarya</taxon>
        <taxon>Ascomycota</taxon>
        <taxon>Pezizomycotina</taxon>
        <taxon>Eurotiomycetes</taxon>
        <taxon>Eurotiomycetidae</taxon>
        <taxon>Eurotiales</taxon>
        <taxon>Trichocomaceae</taxon>
        <taxon>Talaromyces</taxon>
        <taxon>Talaromyces sect. Talaromyces</taxon>
    </lineage>
</organism>
<evidence type="ECO:0000256" key="4">
    <source>
        <dbReference type="ARBA" id="ARBA00022833"/>
    </source>
</evidence>
<protein>
    <submittedName>
        <fullName evidence="8">Aromatic ring-opening dioxygenase LigB subunit, putative</fullName>
    </submittedName>
</protein>
<dbReference type="InterPro" id="IPR004183">
    <property type="entry name" value="Xdiol_dOase_suB"/>
</dbReference>
<evidence type="ECO:0000256" key="3">
    <source>
        <dbReference type="ARBA" id="ARBA00022723"/>
    </source>
</evidence>
<sequence>MASRRFPTNTISLFAIVTLMGVLTSLFLRRGISTISEMTATNGTSVPLAPVICVSHGGGPMPLLGEPGHKNMVNSWQTRVRKILKLGTPEAPKAIILVTAHWTTDRPTISSGAKHELYYDYYGFPPETYKIKYDAPGAPSIAKDIYNRLQKAGFSPQLDDKRGWDHGVFIPMKFIAPDESIPIVQMSVLESEDPEEHYKIGQVLAELRKENIAIVGSGFATFHNLRFFPRGSNFPADTASKVREWSNVLNEAVMTEDANDRMAKLKHWRNFPHAYTMHPPHGAEHFLPLIVTAGAGSSSKGGLYGDEFRGADMFSFYWE</sequence>
<dbReference type="Gene3D" id="3.40.830.10">
    <property type="entry name" value="LigB-like"/>
    <property type="match status" value="1"/>
</dbReference>
<name>B6QJD0_TALMQ</name>
<proteinExistence type="inferred from homology"/>
<keyword evidence="9" id="KW-1185">Reference proteome</keyword>
<dbReference type="HOGENOM" id="CLU_046582_0_0_1"/>
<feature type="transmembrane region" description="Helical" evidence="6">
    <location>
        <begin position="6"/>
        <end position="28"/>
    </location>
</feature>
<dbReference type="OrthoDB" id="7396853at2759"/>
<accession>B6QJD0</accession>
<keyword evidence="6" id="KW-1133">Transmembrane helix</keyword>
<evidence type="ECO:0000313" key="8">
    <source>
        <dbReference type="EMBL" id="EEA22445.1"/>
    </source>
</evidence>
<dbReference type="PhylomeDB" id="B6QJD0"/>
<keyword evidence="5" id="KW-0560">Oxidoreductase</keyword>
<evidence type="ECO:0000313" key="9">
    <source>
        <dbReference type="Proteomes" id="UP000001294"/>
    </source>
</evidence>
<evidence type="ECO:0000259" key="7">
    <source>
        <dbReference type="Pfam" id="PF02900"/>
    </source>
</evidence>
<dbReference type="GO" id="GO:0016702">
    <property type="term" value="F:oxidoreductase activity, acting on single donors with incorporation of molecular oxygen, incorporation of two atoms of oxygen"/>
    <property type="evidence" value="ECO:0007669"/>
    <property type="project" value="UniProtKB-ARBA"/>
</dbReference>